<dbReference type="PANTHER" id="PTHR43695">
    <property type="entry name" value="PUTATIVE (AFU_ORTHOLOGUE AFUA_2G17250)-RELATED"/>
    <property type="match status" value="1"/>
</dbReference>
<dbReference type="Gene3D" id="3.40.50.1110">
    <property type="entry name" value="SGNH hydrolase"/>
    <property type="match status" value="1"/>
</dbReference>
<reference evidence="3" key="1">
    <citation type="submission" date="2021-01" db="EMBL/GenBank/DDBJ databases">
        <title>Fulvivirga kasyanovii gen. nov., sp nov., a novel member of the phylum Bacteroidetes isolated from seawater in a mussel farm.</title>
        <authorList>
            <person name="Zhao L.-H."/>
            <person name="Wang Z.-J."/>
        </authorList>
    </citation>
    <scope>NUCLEOTIDE SEQUENCE</scope>
    <source>
        <strain evidence="3">29W222</strain>
    </source>
</reference>
<dbReference type="Pfam" id="PF00657">
    <property type="entry name" value="Lipase_GDSL"/>
    <property type="match status" value="1"/>
</dbReference>
<dbReference type="SUPFAM" id="SSF52266">
    <property type="entry name" value="SGNH hydrolase"/>
    <property type="match status" value="1"/>
</dbReference>
<comment type="caution">
    <text evidence="3">The sequence shown here is derived from an EMBL/GenBank/DDBJ whole genome shotgun (WGS) entry which is preliminary data.</text>
</comment>
<comment type="similarity">
    <text evidence="1">Belongs to the 'GDSL' lipolytic enzyme family.</text>
</comment>
<evidence type="ECO:0000313" key="3">
    <source>
        <dbReference type="EMBL" id="MBL6446696.1"/>
    </source>
</evidence>
<name>A0A937G1C7_9BACT</name>
<dbReference type="InterPro" id="IPR001087">
    <property type="entry name" value="GDSL"/>
</dbReference>
<dbReference type="RefSeq" id="WP_202856234.1">
    <property type="nucleotide sequence ID" value="NZ_JAEUGD010000031.1"/>
</dbReference>
<dbReference type="AlphaFoldDB" id="A0A937G1C7"/>
<dbReference type="InterPro" id="IPR036514">
    <property type="entry name" value="SGNH_hydro_sf"/>
</dbReference>
<keyword evidence="2" id="KW-0378">Hydrolase</keyword>
<accession>A0A937G1C7</accession>
<organism evidence="3 4">
    <name type="scientific">Fulvivirga marina</name>
    <dbReference type="NCBI Taxonomy" id="2494733"/>
    <lineage>
        <taxon>Bacteria</taxon>
        <taxon>Pseudomonadati</taxon>
        <taxon>Bacteroidota</taxon>
        <taxon>Cytophagia</taxon>
        <taxon>Cytophagales</taxon>
        <taxon>Fulvivirgaceae</taxon>
        <taxon>Fulvivirga</taxon>
    </lineage>
</organism>
<dbReference type="GO" id="GO:0016788">
    <property type="term" value="F:hydrolase activity, acting on ester bonds"/>
    <property type="evidence" value="ECO:0007669"/>
    <property type="project" value="UniProtKB-ARBA"/>
</dbReference>
<sequence>MNIKERIILVITLGLLATSFLAKQEIVTIYLIGDSTVADYSDNYDEGKDYMKTRYPMTGWGQVFQQFMTADSLKKVKHIVRGDSVEVDDRARGGRSTRTFFQEGRWRSVYDNLKKNDIVLIQFGHNDAAENKPERYVNIEGYKEFLRLYITQTFQKGAIPILLTPVNRNYPWKDGQLGNVHGDYPQAAKDVAKEYGVQVIDLTQRSIDAFTAKGREYVTQNYFMNLPAGKYEAYPEGESDNTHFQPEGAKAVAQLIFEGLKDIKSENALLKE</sequence>
<dbReference type="EMBL" id="JAEUGD010000031">
    <property type="protein sequence ID" value="MBL6446696.1"/>
    <property type="molecule type" value="Genomic_DNA"/>
</dbReference>
<dbReference type="InterPro" id="IPR037459">
    <property type="entry name" value="RhgT-like"/>
</dbReference>
<protein>
    <submittedName>
        <fullName evidence="3">Rhamnogalacturonan acetylesterase</fullName>
    </submittedName>
</protein>
<gene>
    <name evidence="3" type="ORF">JMN32_10260</name>
</gene>
<evidence type="ECO:0000313" key="4">
    <source>
        <dbReference type="Proteomes" id="UP000614216"/>
    </source>
</evidence>
<dbReference type="PANTHER" id="PTHR43695:SF1">
    <property type="entry name" value="RHAMNOGALACTURONAN ACETYLESTERASE"/>
    <property type="match status" value="1"/>
</dbReference>
<dbReference type="CDD" id="cd01821">
    <property type="entry name" value="Rhamnogalacturan_acetylesterase_like"/>
    <property type="match status" value="1"/>
</dbReference>
<dbReference type="Proteomes" id="UP000614216">
    <property type="component" value="Unassembled WGS sequence"/>
</dbReference>
<keyword evidence="4" id="KW-1185">Reference proteome</keyword>
<evidence type="ECO:0000256" key="2">
    <source>
        <dbReference type="ARBA" id="ARBA00022801"/>
    </source>
</evidence>
<evidence type="ECO:0000256" key="1">
    <source>
        <dbReference type="ARBA" id="ARBA00008668"/>
    </source>
</evidence>
<proteinExistence type="inferred from homology"/>